<evidence type="ECO:0000313" key="3">
    <source>
        <dbReference type="Proteomes" id="UP001596174"/>
    </source>
</evidence>
<reference evidence="3" key="1">
    <citation type="journal article" date="2019" name="Int. J. Syst. Evol. Microbiol.">
        <title>The Global Catalogue of Microorganisms (GCM) 10K type strain sequencing project: providing services to taxonomists for standard genome sequencing and annotation.</title>
        <authorList>
            <consortium name="The Broad Institute Genomics Platform"/>
            <consortium name="The Broad Institute Genome Sequencing Center for Infectious Disease"/>
            <person name="Wu L."/>
            <person name="Ma J."/>
        </authorList>
    </citation>
    <scope>NUCLEOTIDE SEQUENCE [LARGE SCALE GENOMIC DNA]</scope>
    <source>
        <strain evidence="3">JCM 4816</strain>
    </source>
</reference>
<organism evidence="2 3">
    <name type="scientific">Streptacidiphilus monticola</name>
    <dbReference type="NCBI Taxonomy" id="2161674"/>
    <lineage>
        <taxon>Bacteria</taxon>
        <taxon>Bacillati</taxon>
        <taxon>Actinomycetota</taxon>
        <taxon>Actinomycetes</taxon>
        <taxon>Kitasatosporales</taxon>
        <taxon>Streptomycetaceae</taxon>
        <taxon>Streptacidiphilus</taxon>
    </lineage>
</organism>
<dbReference type="Proteomes" id="UP001596174">
    <property type="component" value="Unassembled WGS sequence"/>
</dbReference>
<feature type="compositionally biased region" description="Pro residues" evidence="1">
    <location>
        <begin position="393"/>
        <end position="421"/>
    </location>
</feature>
<feature type="region of interest" description="Disordered" evidence="1">
    <location>
        <begin position="393"/>
        <end position="440"/>
    </location>
</feature>
<feature type="compositionally biased region" description="Pro residues" evidence="1">
    <location>
        <begin position="428"/>
        <end position="440"/>
    </location>
</feature>
<dbReference type="RefSeq" id="WP_380588432.1">
    <property type="nucleotide sequence ID" value="NZ_JBHSQJ010000131.1"/>
</dbReference>
<gene>
    <name evidence="2" type="ORF">ACFP3V_26450</name>
</gene>
<dbReference type="EMBL" id="JBHSQJ010000131">
    <property type="protein sequence ID" value="MFC5910734.1"/>
    <property type="molecule type" value="Genomic_DNA"/>
</dbReference>
<name>A0ABW1G856_9ACTN</name>
<keyword evidence="3" id="KW-1185">Reference proteome</keyword>
<evidence type="ECO:0000313" key="2">
    <source>
        <dbReference type="EMBL" id="MFC5910734.1"/>
    </source>
</evidence>
<comment type="caution">
    <text evidence="2">The sequence shown here is derived from an EMBL/GenBank/DDBJ whole genome shotgun (WGS) entry which is preliminary data.</text>
</comment>
<accession>A0ABW1G856</accession>
<protein>
    <submittedName>
        <fullName evidence="2">Uncharacterized protein</fullName>
    </submittedName>
</protein>
<evidence type="ECO:0000256" key="1">
    <source>
        <dbReference type="SAM" id="MobiDB-lite"/>
    </source>
</evidence>
<proteinExistence type="predicted"/>
<sequence length="496" mass="52986">MPSIVLDAERRLGVDSARVRAVALDVLRRQSYQVTSEWASVLEAQRGSAVRSVMMPDEVPVSVRIDLTAEADSCRLAVRATDRAVSVVMVGVQEPYRVAFETLLGELDRALGALDPQAAPGFPAPRWWFRGNSVQAVEQGHAVGQRVLGNAVAAISGRLGGRPQQATPVAWDGVDHVVFASASGVAVLDMASVRALLTIPVMVSARPGSVPPQLVAQGLEFAALVERRLSVGGRGGVRVDVPQEYVRTFEVLHQQYSIRSALPLRTLCVCVDCRHPKVVNLDLKRLRQRNRNIKALVSLGSLYAGHGEPSAFKVFSTVFRQAKLEPDYVCGRCESTRANEQPVTFCPECGEMCSDSLLLTCAKCGYDYRSPVRGATIWQAAAPMPPAPVMPPAPAVPPGPPTPVPPMPSAPPRPTAPPPPGSGAGSGPPRPWPPAPVPTPVPAPRPQAVCAFCGRSYPTMWRVQLAEPSGLRTFIVCATNPRCSPASLVPPVPVRP</sequence>